<feature type="repeat" description="TPR" evidence="1">
    <location>
        <begin position="904"/>
        <end position="937"/>
    </location>
</feature>
<feature type="domain" description="NB-ARC" evidence="2">
    <location>
        <begin position="325"/>
        <end position="472"/>
    </location>
</feature>
<dbReference type="SMART" id="SM00028">
    <property type="entry name" value="TPR"/>
    <property type="match status" value="5"/>
</dbReference>
<accession>A0A100I391</accession>
<evidence type="ECO:0000256" key="1">
    <source>
        <dbReference type="PROSITE-ProRule" id="PRU00339"/>
    </source>
</evidence>
<dbReference type="Proteomes" id="UP000068243">
    <property type="component" value="Unassembled WGS sequence"/>
</dbReference>
<dbReference type="InterPro" id="IPR019734">
    <property type="entry name" value="TPR_rpt"/>
</dbReference>
<evidence type="ECO:0000259" key="2">
    <source>
        <dbReference type="Pfam" id="PF00931"/>
    </source>
</evidence>
<dbReference type="SUPFAM" id="SSF52540">
    <property type="entry name" value="P-loop containing nucleoside triphosphate hydrolases"/>
    <property type="match status" value="1"/>
</dbReference>
<dbReference type="InterPro" id="IPR029058">
    <property type="entry name" value="AB_hydrolase_fold"/>
</dbReference>
<protein>
    <recommendedName>
        <fullName evidence="2">NB-ARC domain-containing protein</fullName>
    </recommendedName>
</protein>
<proteinExistence type="predicted"/>
<dbReference type="VEuPathDB" id="FungiDB:ATCC64974_76840"/>
<dbReference type="PROSITE" id="PS50005">
    <property type="entry name" value="TPR"/>
    <property type="match status" value="1"/>
</dbReference>
<dbReference type="PANTHER" id="PTHR46082">
    <property type="entry name" value="ATP/GTP-BINDING PROTEIN-RELATED"/>
    <property type="match status" value="1"/>
</dbReference>
<dbReference type="GO" id="GO:0043531">
    <property type="term" value="F:ADP binding"/>
    <property type="evidence" value="ECO:0007669"/>
    <property type="project" value="InterPro"/>
</dbReference>
<dbReference type="OrthoDB" id="1658288at2759"/>
<dbReference type="EMBL" id="BCMY01000001">
    <property type="protein sequence ID" value="GAQ33131.1"/>
    <property type="molecule type" value="Genomic_DNA"/>
</dbReference>
<dbReference type="VEuPathDB" id="FungiDB:ASPNIDRAFT2_1110208"/>
<dbReference type="AlphaFoldDB" id="A0A100I391"/>
<dbReference type="Gene3D" id="3.40.50.1820">
    <property type="entry name" value="alpha/beta hydrolase"/>
    <property type="match status" value="1"/>
</dbReference>
<dbReference type="OMA" id="RMVHQIV"/>
<dbReference type="Pfam" id="PF13424">
    <property type="entry name" value="TPR_12"/>
    <property type="match status" value="2"/>
</dbReference>
<dbReference type="VEuPathDB" id="FungiDB:ATCC64974_49520"/>
<keyword evidence="1" id="KW-0802">TPR repeat</keyword>
<dbReference type="Gene3D" id="1.25.40.10">
    <property type="entry name" value="Tetratricopeptide repeat domain"/>
    <property type="match status" value="2"/>
</dbReference>
<organism evidence="3 4">
    <name type="scientific">Aspergillus niger</name>
    <dbReference type="NCBI Taxonomy" id="5061"/>
    <lineage>
        <taxon>Eukaryota</taxon>
        <taxon>Fungi</taxon>
        <taxon>Dikarya</taxon>
        <taxon>Ascomycota</taxon>
        <taxon>Pezizomycotina</taxon>
        <taxon>Eurotiomycetes</taxon>
        <taxon>Eurotiomycetidae</taxon>
        <taxon>Eurotiales</taxon>
        <taxon>Aspergillaceae</taxon>
        <taxon>Aspergillus</taxon>
        <taxon>Aspergillus subgen. Circumdati</taxon>
    </lineage>
</organism>
<dbReference type="SUPFAM" id="SSF53474">
    <property type="entry name" value="alpha/beta-Hydrolases"/>
    <property type="match status" value="1"/>
</dbReference>
<reference evidence="4" key="1">
    <citation type="journal article" date="2016" name="Genome Announc.">
        <title>Draft genome sequence of Aspergillus niger strain An76.</title>
        <authorList>
            <person name="Gong W."/>
            <person name="Cheng Z."/>
            <person name="Zhang H."/>
            <person name="Liu L."/>
            <person name="Gao P."/>
            <person name="Wang L."/>
        </authorList>
    </citation>
    <scope>NUCLEOTIDE SEQUENCE [LARGE SCALE GENOMIC DNA]</scope>
    <source>
        <strain evidence="4">An76</strain>
    </source>
</reference>
<dbReference type="InterPro" id="IPR053137">
    <property type="entry name" value="NLR-like"/>
</dbReference>
<evidence type="ECO:0000313" key="4">
    <source>
        <dbReference type="Proteomes" id="UP000068243"/>
    </source>
</evidence>
<dbReference type="VEuPathDB" id="FungiDB:M747DRAFT_236195"/>
<dbReference type="SUPFAM" id="SSF48452">
    <property type="entry name" value="TPR-like"/>
    <property type="match status" value="1"/>
</dbReference>
<gene>
    <name evidence="3" type="ORF">ABL_00005</name>
</gene>
<dbReference type="VEuPathDB" id="FungiDB:An04g00640"/>
<name>A0A100I391_ASPNG</name>
<dbReference type="PANTHER" id="PTHR46082:SF6">
    <property type="entry name" value="AAA+ ATPASE DOMAIN-CONTAINING PROTEIN-RELATED"/>
    <property type="match status" value="1"/>
</dbReference>
<dbReference type="InterPro" id="IPR027417">
    <property type="entry name" value="P-loop_NTPase"/>
</dbReference>
<comment type="caution">
    <text evidence="3">The sequence shown here is derived from an EMBL/GenBank/DDBJ whole genome shotgun (WGS) entry which is preliminary data.</text>
</comment>
<dbReference type="Gene3D" id="3.40.50.300">
    <property type="entry name" value="P-loop containing nucleotide triphosphate hydrolases"/>
    <property type="match status" value="1"/>
</dbReference>
<dbReference type="InterPro" id="IPR011990">
    <property type="entry name" value="TPR-like_helical_dom_sf"/>
</dbReference>
<dbReference type="InterPro" id="IPR002182">
    <property type="entry name" value="NB-ARC"/>
</dbReference>
<sequence length="959" mass="109537">MKWSFWTLSKQQNEIPNDEELEKGLPRGLGALRPVNELRSDQNYDMNIVAIHGLETNSERTWVYKKGGTETEWLRDPQMLPQVVPNARIFTYDWEANFYRDSTDQTLREHATSLLAHLKDKLGSEPKPILFIASCFGGLVLAKALGEANSHTGSYQNILLSTIGIVFLATPFKGTTVANVARWQVSIGNFLGEWSSGSLITRLDANDELLRELRVYFGKAVHDPHIVDKSSACLLDHDAVSLSVTHSNMNKFSGPEDPNYVEVRIKIKEFVDKRSQTLDNRKKSRKPFRCGLPGKPDREFVGRENNLSNILERVRQINTASARRLTVITGLEGVGKTRLALEAAYKIAETHEDWAIMWISGNSYAKFKEGYCRIAEFLEVNPRSGDVVKLVNEELLMRPVDWLLVIDEVDDTDEGGPEGKGWRLTKDMLPEGQRGLILMTTCDRKIAHDMKGEIINLHKLSDVEAIQLLEQSFKDRPSKLLDNPEAQRKLVRFLTSLPLAIVLASNYMAATETSVTRYLQLCEKQDRRFIRMLCQGSSGRYQDDEEVREARDAVSATWLVSFHRIEKKYPNCKKCLERMAFYHSKNIPYDMLEQTAEGVDVEDVIDRLVEYSFVTKLSDQGSVDIHQLVQLAMKNWLSRKQELNTGATSAINDLLASLPFPTPQSEKKWRERIRHAEEALGYKDESVYDHSTWRLLYMVGQANFLFGDDKKAKEYHERACKMEGLQIASKDNSALSSRCRGEYEQAENDYRKAIKGGSEIENQILDLSIKKNLACTFLIQGKHEHARAEYQRALWTEMELLGEEHPSTISTMDSLAFVLKYQGKSEDATDLYRKVLERKERRLGKNNMSTITSIYNLAMMYQREGGNIQAEELHQKANIQAQNLHWEALKRKASLLGDSHPSLLSSYENLALVFERQGNYKRAVEVLEKTVELKKKILGERHASTARSEKDLRIARENL</sequence>
<dbReference type="Pfam" id="PF00931">
    <property type="entry name" value="NB-ARC"/>
    <property type="match status" value="1"/>
</dbReference>
<evidence type="ECO:0000313" key="3">
    <source>
        <dbReference type="EMBL" id="GAQ33131.1"/>
    </source>
</evidence>